<dbReference type="PANTHER" id="PTHR23026">
    <property type="entry name" value="NADPH NITROREDUCTASE"/>
    <property type="match status" value="1"/>
</dbReference>
<organism evidence="5 6">
    <name type="scientific">Nocardia acididurans</name>
    <dbReference type="NCBI Taxonomy" id="2802282"/>
    <lineage>
        <taxon>Bacteria</taxon>
        <taxon>Bacillati</taxon>
        <taxon>Actinomycetota</taxon>
        <taxon>Actinomycetes</taxon>
        <taxon>Mycobacteriales</taxon>
        <taxon>Nocardiaceae</taxon>
        <taxon>Nocardia</taxon>
    </lineage>
</organism>
<keyword evidence="2" id="KW-0288">FMN</keyword>
<dbReference type="Pfam" id="PF00881">
    <property type="entry name" value="Nitroreductase"/>
    <property type="match status" value="1"/>
</dbReference>
<dbReference type="InterPro" id="IPR029479">
    <property type="entry name" value="Nitroreductase"/>
</dbReference>
<dbReference type="Proteomes" id="UP000602198">
    <property type="component" value="Unassembled WGS sequence"/>
</dbReference>
<keyword evidence="3" id="KW-0560">Oxidoreductase</keyword>
<evidence type="ECO:0000313" key="6">
    <source>
        <dbReference type="Proteomes" id="UP000602198"/>
    </source>
</evidence>
<comment type="caution">
    <text evidence="5">The sequence shown here is derived from an EMBL/GenBank/DDBJ whole genome shotgun (WGS) entry which is preliminary data.</text>
</comment>
<accession>A0ABS1MK12</accession>
<feature type="domain" description="Nitroreductase" evidence="4">
    <location>
        <begin position="13"/>
        <end position="200"/>
    </location>
</feature>
<dbReference type="InterPro" id="IPR000415">
    <property type="entry name" value="Nitroreductase-like"/>
</dbReference>
<evidence type="ECO:0000256" key="3">
    <source>
        <dbReference type="ARBA" id="ARBA00023002"/>
    </source>
</evidence>
<dbReference type="InterPro" id="IPR050627">
    <property type="entry name" value="Nitroreductase/BluB"/>
</dbReference>
<dbReference type="Gene3D" id="3.40.109.10">
    <property type="entry name" value="NADH Oxidase"/>
    <property type="match status" value="1"/>
</dbReference>
<protein>
    <submittedName>
        <fullName evidence="5">Nitroreductase</fullName>
    </submittedName>
</protein>
<dbReference type="SUPFAM" id="SSF55469">
    <property type="entry name" value="FMN-dependent nitroreductase-like"/>
    <property type="match status" value="1"/>
</dbReference>
<evidence type="ECO:0000313" key="5">
    <source>
        <dbReference type="EMBL" id="MBL1080004.1"/>
    </source>
</evidence>
<sequence length="224" mass="24363">MTDSYTALDGLLTARYTCRAFRPDPVPRATIEQILHAAQRTPSWCNTQPWHVAVTADPAATDRFRKALLDHLATATPATDLPFPAAYNGIYRERRKDCGAALYTAVGIPKGDKAGSLRQTLRNFDLFDAPHVAVLTTEADLGVYGAVDSGLYLQSFLLAAQSLGVATAPQAALATYSPFLRDYFDLPANRQVLAGISFGYPDSDHAANSFRTTRADLSEAVTWH</sequence>
<keyword evidence="1" id="KW-0285">Flavoprotein</keyword>
<evidence type="ECO:0000256" key="2">
    <source>
        <dbReference type="ARBA" id="ARBA00022643"/>
    </source>
</evidence>
<name>A0ABS1MK12_9NOCA</name>
<dbReference type="PANTHER" id="PTHR23026:SF90">
    <property type="entry name" value="IODOTYROSINE DEIODINASE 1"/>
    <property type="match status" value="1"/>
</dbReference>
<keyword evidence="6" id="KW-1185">Reference proteome</keyword>
<dbReference type="CDD" id="cd02136">
    <property type="entry name" value="PnbA_NfnB-like"/>
    <property type="match status" value="1"/>
</dbReference>
<evidence type="ECO:0000259" key="4">
    <source>
        <dbReference type="Pfam" id="PF00881"/>
    </source>
</evidence>
<evidence type="ECO:0000256" key="1">
    <source>
        <dbReference type="ARBA" id="ARBA00022630"/>
    </source>
</evidence>
<gene>
    <name evidence="5" type="ORF">JK358_36975</name>
</gene>
<proteinExistence type="predicted"/>
<dbReference type="RefSeq" id="WP_201958075.1">
    <property type="nucleotide sequence ID" value="NZ_JAERRJ010000022.1"/>
</dbReference>
<dbReference type="EMBL" id="JAERRJ010000022">
    <property type="protein sequence ID" value="MBL1080004.1"/>
    <property type="molecule type" value="Genomic_DNA"/>
</dbReference>
<reference evidence="5 6" key="1">
    <citation type="submission" date="2021-01" db="EMBL/GenBank/DDBJ databases">
        <title>WGS of actinomycetes isolated from Thailand.</title>
        <authorList>
            <person name="Thawai C."/>
        </authorList>
    </citation>
    <scope>NUCLEOTIDE SEQUENCE [LARGE SCALE GENOMIC DNA]</scope>
    <source>
        <strain evidence="5 6">LPG 2</strain>
    </source>
</reference>